<organism evidence="3 4">
    <name type="scientific">Candidatus Avacidaminococcus intestinavium</name>
    <dbReference type="NCBI Taxonomy" id="2840684"/>
    <lineage>
        <taxon>Bacteria</taxon>
        <taxon>Bacillati</taxon>
        <taxon>Bacillota</taxon>
        <taxon>Negativicutes</taxon>
        <taxon>Acidaminococcales</taxon>
        <taxon>Acidaminococcaceae</taxon>
        <taxon>Acidaminococcaceae incertae sedis</taxon>
        <taxon>Candidatus Avacidaminococcus</taxon>
    </lineage>
</organism>
<dbReference type="InterPro" id="IPR001667">
    <property type="entry name" value="DDH_dom"/>
</dbReference>
<evidence type="ECO:0000259" key="2">
    <source>
        <dbReference type="Pfam" id="PF02272"/>
    </source>
</evidence>
<accession>A0A9D1SLN1</accession>
<dbReference type="Pfam" id="PF02272">
    <property type="entry name" value="DHHA1"/>
    <property type="match status" value="1"/>
</dbReference>
<dbReference type="InterPro" id="IPR051319">
    <property type="entry name" value="Oligoribo/pAp-PDE_c-di-AMP_PDE"/>
</dbReference>
<gene>
    <name evidence="3" type="ORF">IAB06_05530</name>
</gene>
<dbReference type="EMBL" id="DVNI01000088">
    <property type="protein sequence ID" value="HIU64475.1"/>
    <property type="molecule type" value="Genomic_DNA"/>
</dbReference>
<dbReference type="GO" id="GO:0003676">
    <property type="term" value="F:nucleic acid binding"/>
    <property type="evidence" value="ECO:0007669"/>
    <property type="project" value="InterPro"/>
</dbReference>
<reference evidence="3" key="1">
    <citation type="submission" date="2020-10" db="EMBL/GenBank/DDBJ databases">
        <authorList>
            <person name="Gilroy R."/>
        </authorList>
    </citation>
    <scope>NUCLEOTIDE SEQUENCE</scope>
    <source>
        <strain evidence="3">CHK160-1198</strain>
    </source>
</reference>
<dbReference type="InterPro" id="IPR038763">
    <property type="entry name" value="DHH_sf"/>
</dbReference>
<dbReference type="PANTHER" id="PTHR47618:SF1">
    <property type="entry name" value="BIFUNCTIONAL OLIGORIBONUCLEASE AND PAP PHOSPHATASE NRNA"/>
    <property type="match status" value="1"/>
</dbReference>
<protein>
    <submittedName>
        <fullName evidence="3">Bifunctional oligoribonuclease/PAP phosphatase NrnA</fullName>
    </submittedName>
</protein>
<feature type="domain" description="DDH" evidence="1">
    <location>
        <begin position="19"/>
        <end position="161"/>
    </location>
</feature>
<name>A0A9D1SLN1_9FIRM</name>
<feature type="domain" description="DHHA1" evidence="2">
    <location>
        <begin position="249"/>
        <end position="314"/>
    </location>
</feature>
<evidence type="ECO:0000259" key="1">
    <source>
        <dbReference type="Pfam" id="PF01368"/>
    </source>
</evidence>
<dbReference type="PANTHER" id="PTHR47618">
    <property type="entry name" value="BIFUNCTIONAL OLIGORIBONUCLEASE AND PAP PHOSPHATASE NRNA"/>
    <property type="match status" value="1"/>
</dbReference>
<dbReference type="Gene3D" id="3.90.1640.10">
    <property type="entry name" value="inorganic pyrophosphatase (n-terminal core)"/>
    <property type="match status" value="1"/>
</dbReference>
<dbReference type="Proteomes" id="UP000824099">
    <property type="component" value="Unassembled WGS sequence"/>
</dbReference>
<sequence length="322" mass="35222">MSERITLENAAKRLLAADNIIITSHISPDGDAIGSTIALATGLKQLGKKITMVIDDDISSYYNFIPGVTEFVRAQPDTVLQGDLLVVTDASSLDRIGALKNQKNAGMPILNIDHHISNTHYADYLYLDDKAAATGEIIYALLNLLKVQFDHKIAVALYVAIVTDCGYFKYSNTTSNSLCIAAELLKYGVKSEEISDHLEMKSKAEIELLTKVLDTLTFYKSGKIATLMLSNENYDATLSTDSFVQFACYINGVEVAVLFKAVEKNITRVSMRSRSIDVSKVALLFDGGGHKKAAGCTINGDLQHAASQLLSEIQKELDEYHV</sequence>
<dbReference type="InterPro" id="IPR003156">
    <property type="entry name" value="DHHA1_dom"/>
</dbReference>
<dbReference type="SUPFAM" id="SSF64182">
    <property type="entry name" value="DHH phosphoesterases"/>
    <property type="match status" value="1"/>
</dbReference>
<comment type="caution">
    <text evidence="3">The sequence shown here is derived from an EMBL/GenBank/DDBJ whole genome shotgun (WGS) entry which is preliminary data.</text>
</comment>
<dbReference type="Pfam" id="PF01368">
    <property type="entry name" value="DHH"/>
    <property type="match status" value="1"/>
</dbReference>
<proteinExistence type="predicted"/>
<dbReference type="Gene3D" id="3.10.310.30">
    <property type="match status" value="1"/>
</dbReference>
<evidence type="ECO:0000313" key="3">
    <source>
        <dbReference type="EMBL" id="HIU64475.1"/>
    </source>
</evidence>
<evidence type="ECO:0000313" key="4">
    <source>
        <dbReference type="Proteomes" id="UP000824099"/>
    </source>
</evidence>
<reference evidence="3" key="2">
    <citation type="journal article" date="2021" name="PeerJ">
        <title>Extensive microbial diversity within the chicken gut microbiome revealed by metagenomics and culture.</title>
        <authorList>
            <person name="Gilroy R."/>
            <person name="Ravi A."/>
            <person name="Getino M."/>
            <person name="Pursley I."/>
            <person name="Horton D.L."/>
            <person name="Alikhan N.F."/>
            <person name="Baker D."/>
            <person name="Gharbi K."/>
            <person name="Hall N."/>
            <person name="Watson M."/>
            <person name="Adriaenssens E.M."/>
            <person name="Foster-Nyarko E."/>
            <person name="Jarju S."/>
            <person name="Secka A."/>
            <person name="Antonio M."/>
            <person name="Oren A."/>
            <person name="Chaudhuri R.R."/>
            <person name="La Ragione R."/>
            <person name="Hildebrand F."/>
            <person name="Pallen M.J."/>
        </authorList>
    </citation>
    <scope>NUCLEOTIDE SEQUENCE</scope>
    <source>
        <strain evidence="3">CHK160-1198</strain>
    </source>
</reference>
<dbReference type="AlphaFoldDB" id="A0A9D1SLN1"/>